<evidence type="ECO:0008006" key="4">
    <source>
        <dbReference type="Google" id="ProtNLM"/>
    </source>
</evidence>
<keyword evidence="1" id="KW-1133">Transmembrane helix</keyword>
<feature type="transmembrane region" description="Helical" evidence="1">
    <location>
        <begin position="132"/>
        <end position="149"/>
    </location>
</feature>
<reference evidence="2 3" key="1">
    <citation type="submission" date="2021-05" db="EMBL/GenBank/DDBJ databases">
        <title>The draft genome of Geobacter pelophilus DSM 12255.</title>
        <authorList>
            <person name="Xu Z."/>
            <person name="Masuda Y."/>
            <person name="Itoh H."/>
            <person name="Senoo K."/>
        </authorList>
    </citation>
    <scope>NUCLEOTIDE SEQUENCE [LARGE SCALE GENOMIC DNA]</scope>
    <source>
        <strain evidence="2 3">DSM 12255</strain>
    </source>
</reference>
<keyword evidence="1" id="KW-0812">Transmembrane</keyword>
<evidence type="ECO:0000313" key="2">
    <source>
        <dbReference type="EMBL" id="MBT0663687.1"/>
    </source>
</evidence>
<dbReference type="RefSeq" id="WP_214170406.1">
    <property type="nucleotide sequence ID" value="NZ_JAHCVJ010000001.1"/>
</dbReference>
<keyword evidence="3" id="KW-1185">Reference proteome</keyword>
<feature type="transmembrane region" description="Helical" evidence="1">
    <location>
        <begin position="35"/>
        <end position="54"/>
    </location>
</feature>
<sequence>MTTLSAAWHETLALPPFWHLCGIVFVFLLMVARRLVLRSGVFLIFFWSFLPTLAHECSHYLMGRLCRARLQGFTLLPRSDNGKLVLGSVSFHNLNPLTAPLVALSPLLLLGVAYFLFCYWTTLFRASVSSTIGLYAMMYLLVYGAIPSTTDLKVAFNWKSVLLYGSVGYLVYLACHGIAR</sequence>
<name>A0AAW4L2E3_9BACT</name>
<proteinExistence type="predicted"/>
<feature type="transmembrane region" description="Helical" evidence="1">
    <location>
        <begin position="161"/>
        <end position="179"/>
    </location>
</feature>
<dbReference type="EMBL" id="JAHCVJ010000001">
    <property type="protein sequence ID" value="MBT0663687.1"/>
    <property type="molecule type" value="Genomic_DNA"/>
</dbReference>
<dbReference type="AlphaFoldDB" id="A0AAW4L2E3"/>
<dbReference type="Proteomes" id="UP000811899">
    <property type="component" value="Unassembled WGS sequence"/>
</dbReference>
<keyword evidence="1" id="KW-0472">Membrane</keyword>
<comment type="caution">
    <text evidence="2">The sequence shown here is derived from an EMBL/GenBank/DDBJ whole genome shotgun (WGS) entry which is preliminary data.</text>
</comment>
<accession>A0AAW4L2E3</accession>
<evidence type="ECO:0000256" key="1">
    <source>
        <dbReference type="SAM" id="Phobius"/>
    </source>
</evidence>
<feature type="transmembrane region" description="Helical" evidence="1">
    <location>
        <begin position="97"/>
        <end position="120"/>
    </location>
</feature>
<feature type="transmembrane region" description="Helical" evidence="1">
    <location>
        <begin position="12"/>
        <end position="30"/>
    </location>
</feature>
<protein>
    <recommendedName>
        <fullName evidence="4">Peptidase M50B-like</fullName>
    </recommendedName>
</protein>
<gene>
    <name evidence="2" type="ORF">KI809_05165</name>
</gene>
<organism evidence="2 3">
    <name type="scientific">Geoanaerobacter pelophilus</name>
    <dbReference type="NCBI Taxonomy" id="60036"/>
    <lineage>
        <taxon>Bacteria</taxon>
        <taxon>Pseudomonadati</taxon>
        <taxon>Thermodesulfobacteriota</taxon>
        <taxon>Desulfuromonadia</taxon>
        <taxon>Geobacterales</taxon>
        <taxon>Geobacteraceae</taxon>
        <taxon>Geoanaerobacter</taxon>
    </lineage>
</organism>
<evidence type="ECO:0000313" key="3">
    <source>
        <dbReference type="Proteomes" id="UP000811899"/>
    </source>
</evidence>